<reference evidence="2" key="1">
    <citation type="submission" date="2022-11" db="EMBL/GenBank/DDBJ databases">
        <authorList>
            <person name="Kikuchi T."/>
        </authorList>
    </citation>
    <scope>NUCLEOTIDE SEQUENCE</scope>
    <source>
        <strain evidence="2">PS1010</strain>
    </source>
</reference>
<gene>
    <name evidence="2" type="ORF">CAMP_LOCUS11309</name>
</gene>
<organism evidence="2 3">
    <name type="scientific">Caenorhabditis angaria</name>
    <dbReference type="NCBI Taxonomy" id="860376"/>
    <lineage>
        <taxon>Eukaryota</taxon>
        <taxon>Metazoa</taxon>
        <taxon>Ecdysozoa</taxon>
        <taxon>Nematoda</taxon>
        <taxon>Chromadorea</taxon>
        <taxon>Rhabditida</taxon>
        <taxon>Rhabditina</taxon>
        <taxon>Rhabditomorpha</taxon>
        <taxon>Rhabditoidea</taxon>
        <taxon>Rhabditidae</taxon>
        <taxon>Peloderinae</taxon>
        <taxon>Caenorhabditis</taxon>
    </lineage>
</organism>
<dbReference type="EMBL" id="CANHGI010000004">
    <property type="protein sequence ID" value="CAI5448672.1"/>
    <property type="molecule type" value="Genomic_DNA"/>
</dbReference>
<dbReference type="AlphaFoldDB" id="A0A9P1IR60"/>
<keyword evidence="3" id="KW-1185">Reference proteome</keyword>
<evidence type="ECO:0000313" key="3">
    <source>
        <dbReference type="Proteomes" id="UP001152747"/>
    </source>
</evidence>
<sequence length="195" mass="22062">MNHQIFLLLILVIFLEVNSKATKSSESSESSESSVSSEENADNLELEGFKIGDYNETYNIVHDQNLTKTRKLEIINSTIYSQFDNETAREEAMAKFDKAIELDGFAQEYVESDEKIKNITDSIQALVSTETFKKMNEDDQKAELDKITANLTDDDLERIEEFENSMQNRAFELGLEDAPAQNETLGLHTFGAQGI</sequence>
<feature type="signal peptide" evidence="1">
    <location>
        <begin position="1"/>
        <end position="21"/>
    </location>
</feature>
<comment type="caution">
    <text evidence="2">The sequence shown here is derived from an EMBL/GenBank/DDBJ whole genome shotgun (WGS) entry which is preliminary data.</text>
</comment>
<feature type="chain" id="PRO_5040509473" description="DUF148 domain-containing protein" evidence="1">
    <location>
        <begin position="22"/>
        <end position="195"/>
    </location>
</feature>
<keyword evidence="1" id="KW-0732">Signal</keyword>
<evidence type="ECO:0000256" key="1">
    <source>
        <dbReference type="SAM" id="SignalP"/>
    </source>
</evidence>
<name>A0A9P1IR60_9PELO</name>
<accession>A0A9P1IR60</accession>
<evidence type="ECO:0008006" key="4">
    <source>
        <dbReference type="Google" id="ProtNLM"/>
    </source>
</evidence>
<dbReference type="Proteomes" id="UP001152747">
    <property type="component" value="Unassembled WGS sequence"/>
</dbReference>
<proteinExistence type="predicted"/>
<evidence type="ECO:0000313" key="2">
    <source>
        <dbReference type="EMBL" id="CAI5448672.1"/>
    </source>
</evidence>
<protein>
    <recommendedName>
        <fullName evidence="4">DUF148 domain-containing protein</fullName>
    </recommendedName>
</protein>